<dbReference type="PANTHER" id="PTHR46669:SF1">
    <property type="entry name" value="LEUCINE-RICH PPR MOTIF-CONTAINING PROTEIN, MITOCHONDRIAL"/>
    <property type="match status" value="1"/>
</dbReference>
<dbReference type="GO" id="GO:0070129">
    <property type="term" value="P:regulation of mitochondrial translation"/>
    <property type="evidence" value="ECO:0007669"/>
    <property type="project" value="TreeGrafter"/>
</dbReference>
<dbReference type="AlphaFoldDB" id="A0A090LLJ1"/>
<dbReference type="GO" id="GO:0005634">
    <property type="term" value="C:nucleus"/>
    <property type="evidence" value="ECO:0007669"/>
    <property type="project" value="TreeGrafter"/>
</dbReference>
<accession>A0A090LLJ1</accession>
<dbReference type="WormBase" id="SRAE_2000521200">
    <property type="protein sequence ID" value="SRP11711"/>
    <property type="gene ID" value="WBGene00265470"/>
</dbReference>
<gene>
    <name evidence="1 3 4" type="ORF">SRAE_2000521200</name>
</gene>
<dbReference type="RefSeq" id="XP_024509782.1">
    <property type="nucleotide sequence ID" value="XM_024644198.1"/>
</dbReference>
<dbReference type="GO" id="GO:0005739">
    <property type="term" value="C:mitochondrion"/>
    <property type="evidence" value="ECO:0007669"/>
    <property type="project" value="TreeGrafter"/>
</dbReference>
<evidence type="ECO:0000313" key="2">
    <source>
        <dbReference type="Proteomes" id="UP000035682"/>
    </source>
</evidence>
<proteinExistence type="predicted"/>
<dbReference type="GeneID" id="36382963"/>
<dbReference type="CTD" id="36382963"/>
<dbReference type="WBParaSite" id="SRAE_2000521200.1">
    <property type="protein sequence ID" value="SRAE_2000521200.1"/>
    <property type="gene ID" value="WBGene00265470"/>
</dbReference>
<dbReference type="GO" id="GO:0003730">
    <property type="term" value="F:mRNA 3'-UTR binding"/>
    <property type="evidence" value="ECO:0007669"/>
    <property type="project" value="TreeGrafter"/>
</dbReference>
<reference evidence="1 2" key="1">
    <citation type="submission" date="2014-09" db="EMBL/GenBank/DDBJ databases">
        <authorList>
            <person name="Martin A.A."/>
        </authorList>
    </citation>
    <scope>NUCLEOTIDE SEQUENCE</scope>
    <source>
        <strain evidence="2">ED321</strain>
        <strain evidence="1">ED321 Heterogonic</strain>
    </source>
</reference>
<dbReference type="EMBL" id="LN609529">
    <property type="protein sequence ID" value="CEF70585.1"/>
    <property type="molecule type" value="Genomic_DNA"/>
</dbReference>
<evidence type="ECO:0000313" key="4">
    <source>
        <dbReference type="WormBase" id="SRAE_2000521200"/>
    </source>
</evidence>
<name>A0A090LLJ1_STRRB</name>
<evidence type="ECO:0000313" key="3">
    <source>
        <dbReference type="WBParaSite" id="SRAE_2000521200.1"/>
    </source>
</evidence>
<dbReference type="PANTHER" id="PTHR46669">
    <property type="entry name" value="LEUCINE-RICH PPR MOTIF-CONTAINING PROTEIN, MITOCHONDRIAL"/>
    <property type="match status" value="1"/>
</dbReference>
<dbReference type="OMA" id="NTWMKFQ"/>
<evidence type="ECO:0000313" key="1">
    <source>
        <dbReference type="EMBL" id="CEF70585.1"/>
    </source>
</evidence>
<keyword evidence="2" id="KW-1185">Reference proteome</keyword>
<dbReference type="OrthoDB" id="185373at2759"/>
<organism evidence="1">
    <name type="scientific">Strongyloides ratti</name>
    <name type="common">Parasitic roundworm</name>
    <dbReference type="NCBI Taxonomy" id="34506"/>
    <lineage>
        <taxon>Eukaryota</taxon>
        <taxon>Metazoa</taxon>
        <taxon>Ecdysozoa</taxon>
        <taxon>Nematoda</taxon>
        <taxon>Chromadorea</taxon>
        <taxon>Rhabditida</taxon>
        <taxon>Tylenchina</taxon>
        <taxon>Panagrolaimomorpha</taxon>
        <taxon>Strongyloidoidea</taxon>
        <taxon>Strongyloididae</taxon>
        <taxon>Strongyloides</taxon>
    </lineage>
</organism>
<protein>
    <submittedName>
        <fullName evidence="1 3">Uncharacterized protein</fullName>
    </submittedName>
</protein>
<dbReference type="InterPro" id="IPR033490">
    <property type="entry name" value="LRP130"/>
</dbReference>
<reference evidence="3" key="2">
    <citation type="submission" date="2020-12" db="UniProtKB">
        <authorList>
            <consortium name="WormBaseParasite"/>
        </authorList>
    </citation>
    <scope>IDENTIFICATION</scope>
</reference>
<dbReference type="Proteomes" id="UP000035682">
    <property type="component" value="Unplaced"/>
</dbReference>
<sequence>MFNIIFRQNNNLKFFYKTNISSLRKLTIPIEMSEVQSVKVPYEMVKEDEELVHLGYFRKTKIDEIKLSNQQEWNPEIIFSKIQNDVEKNLKITGSDFMSNFLLPLENDFIISLCGKKMSDVSSKNRNIIMDRLWKAFESHDFKFTISSINSRLTVWEENDKSFDVKKTLEDLEKNFKISPNDEFMKHMMYQLARSGMKNDLKSFKIELLKRGFKLQKEYELAMIRCIFFKKMEVDCDNFIRILRDKYDNKDEIEALSQALLGTSQQLNLPRLNLLLMKTMDEKKKKGKKVLKLNLNQNVIMDIIWNLAIMTTSSNETSIVETSNKILSYASKNEGFRKLSLRECQRHISNKYYHTGIALLFNALNIENGSKDKSIINTINWMFKYMIKNRVENSRIRQIADNLSTSVHFNYRIFDDLAFSILTLKDYKSSERLKMLLYFINKIDPNRERDHLIFPILIDENNVINRLPLLYKWQRAGYCNLGKLNIYLLNIYILNPLFEWLVKKYPHESNYQHLERIVEIFKDFNISKVVLWNWLLNFKINFSKLNQSKLISIENLNEWLKVNFFKTLDVITEESMIENVYNSRNILEKDIKNNKFRNIHKFIENPNKFQLIEMNKYIDQILDLYLKYGDWKQIMTFLENISTYYTPISEEKEILTSNQILQILQKYSLLMPKMDEILKVVFKIKELFPNIKFKKEDYSNTQEQAMMFITNLFSIDNKQNISKKHIDDIQSLIVNLYEWNIIDLPTNEVLTSHFIKKVLTYSSYNVAVKSWLQFQNKLSCSNALLVLLNHAFKFDDDSFHIHYALLKARNFMAQSRINAFYIASLVYDNRLKKANKMIKTLDKSIKTSDIFHLFRLIYSFPNTPRKTFWLIVFMDICLLHTNLRNDKDVINLLINEILYNYENVKFYIKLQKFIKIFIDDGYILSEKQKKIINYIESNDKSLIHKWIISPETGILNINNSTKMMLVKKIDNCE</sequence>
<dbReference type="STRING" id="34506.A0A090LLJ1"/>